<evidence type="ECO:0000313" key="3">
    <source>
        <dbReference type="Proteomes" id="UP000447434"/>
    </source>
</evidence>
<keyword evidence="3" id="KW-1185">Reference proteome</keyword>
<evidence type="ECO:0000313" key="2">
    <source>
        <dbReference type="EMBL" id="KAE9602407.1"/>
    </source>
</evidence>
<dbReference type="OrthoDB" id="1704285at2759"/>
<feature type="compositionally biased region" description="Polar residues" evidence="1">
    <location>
        <begin position="1"/>
        <end position="12"/>
    </location>
</feature>
<dbReference type="Proteomes" id="UP000447434">
    <property type="component" value="Chromosome 12"/>
</dbReference>
<dbReference type="EMBL" id="WOCE01000012">
    <property type="protein sequence ID" value="KAE9602407.1"/>
    <property type="molecule type" value="Genomic_DNA"/>
</dbReference>
<feature type="region of interest" description="Disordered" evidence="1">
    <location>
        <begin position="1"/>
        <end position="31"/>
    </location>
</feature>
<gene>
    <name evidence="2" type="ORF">Lalb_Chr12g0199251</name>
</gene>
<proteinExistence type="predicted"/>
<organism evidence="2 3">
    <name type="scientific">Lupinus albus</name>
    <name type="common">White lupine</name>
    <name type="synonym">Lupinus termis</name>
    <dbReference type="NCBI Taxonomy" id="3870"/>
    <lineage>
        <taxon>Eukaryota</taxon>
        <taxon>Viridiplantae</taxon>
        <taxon>Streptophyta</taxon>
        <taxon>Embryophyta</taxon>
        <taxon>Tracheophyta</taxon>
        <taxon>Spermatophyta</taxon>
        <taxon>Magnoliopsida</taxon>
        <taxon>eudicotyledons</taxon>
        <taxon>Gunneridae</taxon>
        <taxon>Pentapetalae</taxon>
        <taxon>rosids</taxon>
        <taxon>fabids</taxon>
        <taxon>Fabales</taxon>
        <taxon>Fabaceae</taxon>
        <taxon>Papilionoideae</taxon>
        <taxon>50 kb inversion clade</taxon>
        <taxon>genistoids sensu lato</taxon>
        <taxon>core genistoids</taxon>
        <taxon>Genisteae</taxon>
        <taxon>Lupinus</taxon>
    </lineage>
</organism>
<comment type="caution">
    <text evidence="2">The sequence shown here is derived from an EMBL/GenBank/DDBJ whole genome shotgun (WGS) entry which is preliminary data.</text>
</comment>
<sequence length="92" mass="10229">MQRPISDSNSNSKGKRSLEGGEDDQPERKRPALSSVIVEALKVDSLQKFCSSLEPILRRVVSEEVERALAKLGPARLSGRFKKFLNFEGISI</sequence>
<protein>
    <submittedName>
        <fullName evidence="2">Uncharacterized protein</fullName>
    </submittedName>
</protein>
<dbReference type="AlphaFoldDB" id="A0A6A4PLJ5"/>
<accession>A0A6A4PLJ5</accession>
<name>A0A6A4PLJ5_LUPAL</name>
<evidence type="ECO:0000256" key="1">
    <source>
        <dbReference type="SAM" id="MobiDB-lite"/>
    </source>
</evidence>
<reference evidence="3" key="1">
    <citation type="journal article" date="2020" name="Nat. Commun.">
        <title>Genome sequence of the cluster root forming white lupin.</title>
        <authorList>
            <person name="Hufnagel B."/>
            <person name="Marques A."/>
            <person name="Soriano A."/>
            <person name="Marques L."/>
            <person name="Divol F."/>
            <person name="Doumas P."/>
            <person name="Sallet E."/>
            <person name="Mancinotti D."/>
            <person name="Carrere S."/>
            <person name="Marande W."/>
            <person name="Arribat S."/>
            <person name="Keller J."/>
            <person name="Huneau C."/>
            <person name="Blein T."/>
            <person name="Aime D."/>
            <person name="Laguerre M."/>
            <person name="Taylor J."/>
            <person name="Schubert V."/>
            <person name="Nelson M."/>
            <person name="Geu-Flores F."/>
            <person name="Crespi M."/>
            <person name="Gallardo-Guerrero K."/>
            <person name="Delaux P.-M."/>
            <person name="Salse J."/>
            <person name="Berges H."/>
            <person name="Guyot R."/>
            <person name="Gouzy J."/>
            <person name="Peret B."/>
        </authorList>
    </citation>
    <scope>NUCLEOTIDE SEQUENCE [LARGE SCALE GENOMIC DNA]</scope>
    <source>
        <strain evidence="3">cv. Amiga</strain>
    </source>
</reference>